<reference evidence="7 8" key="1">
    <citation type="submission" date="2016-10" db="EMBL/GenBank/DDBJ databases">
        <authorList>
            <person name="de Groot N.N."/>
        </authorList>
    </citation>
    <scope>NUCLEOTIDE SEQUENCE [LARGE SCALE GENOMIC DNA]</scope>
    <source>
        <strain evidence="7 8">DSM 20581</strain>
    </source>
</reference>
<evidence type="ECO:0000256" key="1">
    <source>
        <dbReference type="ARBA" id="ARBA00010062"/>
    </source>
</evidence>
<name>A0A1I5V4L0_9LACT</name>
<comment type="similarity">
    <text evidence="1">Belongs to the leucine-binding protein family.</text>
</comment>
<keyword evidence="8" id="KW-1185">Reference proteome</keyword>
<dbReference type="Gene3D" id="3.40.50.2300">
    <property type="match status" value="2"/>
</dbReference>
<keyword evidence="4" id="KW-0029">Amino-acid transport</keyword>
<evidence type="ECO:0000256" key="4">
    <source>
        <dbReference type="ARBA" id="ARBA00022970"/>
    </source>
</evidence>
<dbReference type="Proteomes" id="UP000199136">
    <property type="component" value="Unassembled WGS sequence"/>
</dbReference>
<keyword evidence="2" id="KW-0813">Transport</keyword>
<feature type="domain" description="Leucine-binding protein" evidence="6">
    <location>
        <begin position="30"/>
        <end position="372"/>
    </location>
</feature>
<keyword evidence="3 5" id="KW-0732">Signal</keyword>
<dbReference type="Pfam" id="PF13458">
    <property type="entry name" value="Peripla_BP_6"/>
    <property type="match status" value="1"/>
</dbReference>
<evidence type="ECO:0000313" key="7">
    <source>
        <dbReference type="EMBL" id="SFQ02449.1"/>
    </source>
</evidence>
<sequence>MKKTLLLGVAALSLFAAGCGAGSGAGDEDTIQLGAMFEKTGPVSAYGTAESNGVKLAIKEINEAGGILDKQIELTEYDTKSDNVEATSIATRLATEDNVVAIVGPATSGAVQAATQPITRAEVPLITPSGTADNLTLTESGDVQPFVFRTSFQDSFQGVALANFAMDSLGAKKAVIIGDSSSDYAVGLTNAFKDTYEGEIVAEEYFTQDDTDFSAILTKIQNQDFDFIYLPAYYEQAGLILKQAREMGLDQPVLGGDGFSNQALLDLAGTENVSDVYYSAHFSLENEDEQVQTFIDNYTAEYDTAPDAFSALAYDAVYLVAQAIEDGGEATPEAITDALESITDFDGVTGTFSIDENHNPVKSTLIIELQDGKETSTQEIQP</sequence>
<evidence type="ECO:0000259" key="6">
    <source>
        <dbReference type="Pfam" id="PF13458"/>
    </source>
</evidence>
<dbReference type="PANTHER" id="PTHR30483:SF6">
    <property type="entry name" value="PERIPLASMIC BINDING PROTEIN OF ABC TRANSPORTER FOR NATURAL AMINO ACIDS"/>
    <property type="match status" value="1"/>
</dbReference>
<dbReference type="RefSeq" id="WP_092479427.1">
    <property type="nucleotide sequence ID" value="NZ_FOXW01000001.1"/>
</dbReference>
<evidence type="ECO:0000313" key="8">
    <source>
        <dbReference type="Proteomes" id="UP000199136"/>
    </source>
</evidence>
<feature type="chain" id="PRO_5039626678" evidence="5">
    <location>
        <begin position="22"/>
        <end position="382"/>
    </location>
</feature>
<proteinExistence type="inferred from homology"/>
<dbReference type="PROSITE" id="PS51257">
    <property type="entry name" value="PROKAR_LIPOPROTEIN"/>
    <property type="match status" value="1"/>
</dbReference>
<dbReference type="CDD" id="cd06347">
    <property type="entry name" value="PBP1_ABC_LivK_ligand_binding-like"/>
    <property type="match status" value="1"/>
</dbReference>
<dbReference type="OrthoDB" id="9783240at2"/>
<dbReference type="EMBL" id="FOXW01000001">
    <property type="protein sequence ID" value="SFQ02449.1"/>
    <property type="molecule type" value="Genomic_DNA"/>
</dbReference>
<dbReference type="InterPro" id="IPR028081">
    <property type="entry name" value="Leu-bd"/>
</dbReference>
<feature type="signal peptide" evidence="5">
    <location>
        <begin position="1"/>
        <end position="21"/>
    </location>
</feature>
<dbReference type="PANTHER" id="PTHR30483">
    <property type="entry name" value="LEUCINE-SPECIFIC-BINDING PROTEIN"/>
    <property type="match status" value="1"/>
</dbReference>
<dbReference type="AlphaFoldDB" id="A0A1I5V4L0"/>
<evidence type="ECO:0000256" key="5">
    <source>
        <dbReference type="SAM" id="SignalP"/>
    </source>
</evidence>
<gene>
    <name evidence="7" type="ORF">SAMN04488506_0356</name>
</gene>
<accession>A0A1I5V4L0</accession>
<dbReference type="PRINTS" id="PR00337">
    <property type="entry name" value="LEUILEVALBP"/>
</dbReference>
<dbReference type="SUPFAM" id="SSF53822">
    <property type="entry name" value="Periplasmic binding protein-like I"/>
    <property type="match status" value="1"/>
</dbReference>
<protein>
    <submittedName>
        <fullName evidence="7">Branched-chain amino acid transport system substrate-binding protein</fullName>
    </submittedName>
</protein>
<dbReference type="GO" id="GO:0006865">
    <property type="term" value="P:amino acid transport"/>
    <property type="evidence" value="ECO:0007669"/>
    <property type="project" value="UniProtKB-KW"/>
</dbReference>
<dbReference type="InterPro" id="IPR028082">
    <property type="entry name" value="Peripla_BP_I"/>
</dbReference>
<organism evidence="7 8">
    <name type="scientific">Desemzia incerta</name>
    <dbReference type="NCBI Taxonomy" id="82801"/>
    <lineage>
        <taxon>Bacteria</taxon>
        <taxon>Bacillati</taxon>
        <taxon>Bacillota</taxon>
        <taxon>Bacilli</taxon>
        <taxon>Lactobacillales</taxon>
        <taxon>Carnobacteriaceae</taxon>
        <taxon>Desemzia</taxon>
    </lineage>
</organism>
<dbReference type="STRING" id="82801.SAMN04488506_0356"/>
<dbReference type="InterPro" id="IPR000709">
    <property type="entry name" value="Leu_Ile_Val-bd"/>
</dbReference>
<evidence type="ECO:0000256" key="3">
    <source>
        <dbReference type="ARBA" id="ARBA00022729"/>
    </source>
</evidence>
<evidence type="ECO:0000256" key="2">
    <source>
        <dbReference type="ARBA" id="ARBA00022448"/>
    </source>
</evidence>
<dbReference type="InterPro" id="IPR051010">
    <property type="entry name" value="BCAA_transport"/>
</dbReference>